<gene>
    <name evidence="3" type="ORF">GGR02_000883</name>
</gene>
<name>A0A840DNQ8_9BACL</name>
<evidence type="ECO:0000259" key="1">
    <source>
        <dbReference type="Pfam" id="PF13005"/>
    </source>
</evidence>
<evidence type="ECO:0000313" key="3">
    <source>
        <dbReference type="EMBL" id="MBB4073122.1"/>
    </source>
</evidence>
<evidence type="ECO:0000313" key="4">
    <source>
        <dbReference type="Proteomes" id="UP000559598"/>
    </source>
</evidence>
<evidence type="ECO:0008006" key="5">
    <source>
        <dbReference type="Google" id="ProtNLM"/>
    </source>
</evidence>
<protein>
    <recommendedName>
        <fullName evidence="5">Transposase</fullName>
    </recommendedName>
</protein>
<feature type="domain" description="Transposase TnpC homeodomain" evidence="2">
    <location>
        <begin position="17"/>
        <end position="88"/>
    </location>
</feature>
<proteinExistence type="predicted"/>
<reference evidence="3 4" key="1">
    <citation type="submission" date="2020-08" db="EMBL/GenBank/DDBJ databases">
        <title>Genomic Encyclopedia of Type Strains, Phase IV (KMG-IV): sequencing the most valuable type-strain genomes for metagenomic binning, comparative biology and taxonomic classification.</title>
        <authorList>
            <person name="Goeker M."/>
        </authorList>
    </citation>
    <scope>NUCLEOTIDE SEQUENCE [LARGE SCALE GENOMIC DNA]</scope>
    <source>
        <strain evidence="3 4">DSM 17075</strain>
    </source>
</reference>
<dbReference type="InterPro" id="IPR024463">
    <property type="entry name" value="Transposase_TnpC_homeodom"/>
</dbReference>
<sequence length="123" mass="14499">MTGETKKQQELEEKLKWYEEHLRLLQHKRFGVSSEKTLPGQLELFNEVEHEANLDLPEPTVESITYQRRRKKRGHREAMLENLPVETVEYRLSDEEQVCSCCGGTLHEMSTEVRQELVYIPAE</sequence>
<dbReference type="InterPro" id="IPR024474">
    <property type="entry name" value="Znf_dom_IS66"/>
</dbReference>
<keyword evidence="4" id="KW-1185">Reference proteome</keyword>
<feature type="domain" description="Transposase IS66 zinc-finger binding" evidence="1">
    <location>
        <begin position="96"/>
        <end position="123"/>
    </location>
</feature>
<dbReference type="EMBL" id="JACIDE010000004">
    <property type="protein sequence ID" value="MBB4073122.1"/>
    <property type="molecule type" value="Genomic_DNA"/>
</dbReference>
<comment type="caution">
    <text evidence="3">The sequence shown here is derived from an EMBL/GenBank/DDBJ whole genome shotgun (WGS) entry which is preliminary data.</text>
</comment>
<dbReference type="Pfam" id="PF13007">
    <property type="entry name" value="LZ_Tnp_IS66"/>
    <property type="match status" value="1"/>
</dbReference>
<evidence type="ECO:0000259" key="2">
    <source>
        <dbReference type="Pfam" id="PF13007"/>
    </source>
</evidence>
<organism evidence="3 4">
    <name type="scientific">Anoxybacteroides voinovskiense</name>
    <dbReference type="NCBI Taxonomy" id="230470"/>
    <lineage>
        <taxon>Bacteria</taxon>
        <taxon>Bacillati</taxon>
        <taxon>Bacillota</taxon>
        <taxon>Bacilli</taxon>
        <taxon>Bacillales</taxon>
        <taxon>Anoxybacillaceae</taxon>
        <taxon>Anoxybacteroides</taxon>
    </lineage>
</organism>
<dbReference type="AlphaFoldDB" id="A0A840DNQ8"/>
<dbReference type="Pfam" id="PF13005">
    <property type="entry name" value="zf-IS66"/>
    <property type="match status" value="1"/>
</dbReference>
<dbReference type="Proteomes" id="UP000559598">
    <property type="component" value="Unassembled WGS sequence"/>
</dbReference>
<accession>A0A840DNQ8</accession>